<comment type="caution">
    <text evidence="3">The sequence shown here is derived from an EMBL/GenBank/DDBJ whole genome shotgun (WGS) entry which is preliminary data.</text>
</comment>
<organism evidence="3 4">
    <name type="scientific">Arthrobotrys musiformis</name>
    <dbReference type="NCBI Taxonomy" id="47236"/>
    <lineage>
        <taxon>Eukaryota</taxon>
        <taxon>Fungi</taxon>
        <taxon>Dikarya</taxon>
        <taxon>Ascomycota</taxon>
        <taxon>Pezizomycotina</taxon>
        <taxon>Orbiliomycetes</taxon>
        <taxon>Orbiliales</taxon>
        <taxon>Orbiliaceae</taxon>
        <taxon>Arthrobotrys</taxon>
    </lineage>
</organism>
<evidence type="ECO:0000256" key="2">
    <source>
        <dbReference type="SAM" id="SignalP"/>
    </source>
</evidence>
<keyword evidence="4" id="KW-1185">Reference proteome</keyword>
<feature type="compositionally biased region" description="Polar residues" evidence="1">
    <location>
        <begin position="348"/>
        <end position="357"/>
    </location>
</feature>
<name>A0AAV9WIT8_9PEZI</name>
<protein>
    <submittedName>
        <fullName evidence="3">Uncharacterized protein</fullName>
    </submittedName>
</protein>
<feature type="compositionally biased region" description="Polar residues" evidence="1">
    <location>
        <begin position="365"/>
        <end position="378"/>
    </location>
</feature>
<proteinExistence type="predicted"/>
<feature type="chain" id="PRO_5043732075" evidence="2">
    <location>
        <begin position="20"/>
        <end position="482"/>
    </location>
</feature>
<feature type="region of interest" description="Disordered" evidence="1">
    <location>
        <begin position="436"/>
        <end position="482"/>
    </location>
</feature>
<evidence type="ECO:0000313" key="3">
    <source>
        <dbReference type="EMBL" id="KAK6506773.1"/>
    </source>
</evidence>
<sequence length="482" mass="52015">MWSKHILPILVPCVAIVAAQETIASLEGNEAKLEARFTITLTTAFEDYPDKLTGLLTDPNAYHLTDPHSDVHKAKPTPTTLETVVRPADTNANPTPTGVAMAISQDPEPITTPGYQEALDMGLEYSTMGQHILLYGAHSEGDIDHLDSLLKQAKEIYGDGQDLRCYAPYRTSKYLPGADVTGYLESRILVCENGFSLRLSSHQLGTSKAEFCRYVGIEYSEKFQMGIRNGTGKLITPHNVEDEKYKLIASAYTRRANWDVRFGFEKKGCPNREGTEEERAEYVKVYTPEEWKEFANNNPGVMRGIADFAMPSPPIASLGELPPEQMPATSTQAVGAGETANVMRRDGTQSSSKTSDVPASRTPDVPTSQTLDTSASKTLDATASTQTLGVPSAQDSESLASGISDVVEARKAVINNQAAALFLAALGLGIKSGVPTPTPTDSPVEITDDHPADPTPADPTAFDPADPMFSDPPAHTLTFIRP</sequence>
<reference evidence="3 4" key="1">
    <citation type="submission" date="2023-08" db="EMBL/GenBank/DDBJ databases">
        <authorList>
            <person name="Palmer J.M."/>
        </authorList>
    </citation>
    <scope>NUCLEOTIDE SEQUENCE [LARGE SCALE GENOMIC DNA]</scope>
    <source>
        <strain evidence="3 4">TWF481</strain>
    </source>
</reference>
<dbReference type="Proteomes" id="UP001370758">
    <property type="component" value="Unassembled WGS sequence"/>
</dbReference>
<evidence type="ECO:0000256" key="1">
    <source>
        <dbReference type="SAM" id="MobiDB-lite"/>
    </source>
</evidence>
<gene>
    <name evidence="3" type="ORF">TWF481_005233</name>
</gene>
<feature type="signal peptide" evidence="2">
    <location>
        <begin position="1"/>
        <end position="19"/>
    </location>
</feature>
<keyword evidence="2" id="KW-0732">Signal</keyword>
<feature type="compositionally biased region" description="Low complexity" evidence="1">
    <location>
        <begin position="458"/>
        <end position="467"/>
    </location>
</feature>
<dbReference type="AlphaFoldDB" id="A0AAV9WIT8"/>
<feature type="region of interest" description="Disordered" evidence="1">
    <location>
        <begin position="315"/>
        <end position="378"/>
    </location>
</feature>
<accession>A0AAV9WIT8</accession>
<evidence type="ECO:0000313" key="4">
    <source>
        <dbReference type="Proteomes" id="UP001370758"/>
    </source>
</evidence>
<dbReference type="EMBL" id="JAVHJL010000003">
    <property type="protein sequence ID" value="KAK6506773.1"/>
    <property type="molecule type" value="Genomic_DNA"/>
</dbReference>